<dbReference type="OrthoDB" id="3534360at2"/>
<keyword evidence="1" id="KW-0732">Signal</keyword>
<sequence>MLVRSRPGALLSLAGLAGSLFLAGAAPANAAASQIGFGLTLYVHDVDEEGTWSNGDEVFIKVVQNGSSRRYAPTDGTIDVNESDEGGTVDLRSSYPLTYEVGSRITIQVWEDDTSGDDLLAESEVTVGCNNQFGGVTPLKDRKYYHYSFDGRFHC</sequence>
<dbReference type="Proteomes" id="UP000077701">
    <property type="component" value="Unassembled WGS sequence"/>
</dbReference>
<dbReference type="RefSeq" id="WP_068897195.1">
    <property type="nucleotide sequence ID" value="NZ_BDCX01000006.1"/>
</dbReference>
<dbReference type="EMBL" id="BDCX01000006">
    <property type="protein sequence ID" value="GAT67085.1"/>
    <property type="molecule type" value="Genomic_DNA"/>
</dbReference>
<comment type="caution">
    <text evidence="2">The sequence shown here is derived from an EMBL/GenBank/DDBJ whole genome shotgun (WGS) entry which is preliminary data.</text>
</comment>
<proteinExistence type="predicted"/>
<feature type="signal peptide" evidence="1">
    <location>
        <begin position="1"/>
        <end position="30"/>
    </location>
</feature>
<protein>
    <submittedName>
        <fullName evidence="2">Uncharacterized protein</fullName>
    </submittedName>
</protein>
<evidence type="ECO:0000256" key="1">
    <source>
        <dbReference type="SAM" id="SignalP"/>
    </source>
</evidence>
<reference evidence="2 3" key="1">
    <citation type="journal article" date="2016" name="Genome Announc.">
        <title>Draft Genome Sequence of Planomonospora sphaerica JCM9374, a Rare Actinomycete.</title>
        <authorList>
            <person name="Dohra H."/>
            <person name="Suzuki T."/>
            <person name="Inoue Y."/>
            <person name="Kodani S."/>
        </authorList>
    </citation>
    <scope>NUCLEOTIDE SEQUENCE [LARGE SCALE GENOMIC DNA]</scope>
    <source>
        <strain evidence="2 3">JCM 9374</strain>
    </source>
</reference>
<feature type="chain" id="PRO_5007824857" evidence="1">
    <location>
        <begin position="31"/>
        <end position="155"/>
    </location>
</feature>
<dbReference type="STRING" id="161355.PS9374_02738"/>
<organism evidence="2 3">
    <name type="scientific">Planomonospora sphaerica</name>
    <dbReference type="NCBI Taxonomy" id="161355"/>
    <lineage>
        <taxon>Bacteria</taxon>
        <taxon>Bacillati</taxon>
        <taxon>Actinomycetota</taxon>
        <taxon>Actinomycetes</taxon>
        <taxon>Streptosporangiales</taxon>
        <taxon>Streptosporangiaceae</taxon>
        <taxon>Planomonospora</taxon>
    </lineage>
</organism>
<name>A0A161LK88_9ACTN</name>
<evidence type="ECO:0000313" key="2">
    <source>
        <dbReference type="EMBL" id="GAT67085.1"/>
    </source>
</evidence>
<keyword evidence="3" id="KW-1185">Reference proteome</keyword>
<accession>A0A161LK88</accession>
<gene>
    <name evidence="2" type="ORF">PS9374_02738</name>
</gene>
<dbReference type="AlphaFoldDB" id="A0A161LK88"/>
<reference evidence="3" key="2">
    <citation type="submission" date="2016-04" db="EMBL/GenBank/DDBJ databases">
        <title>Planomonospora sphaerica JCM9374 whole genome shotgun sequence.</title>
        <authorList>
            <person name="Suzuki T."/>
            <person name="Dohra H."/>
            <person name="Kodani S."/>
        </authorList>
    </citation>
    <scope>NUCLEOTIDE SEQUENCE [LARGE SCALE GENOMIC DNA]</scope>
    <source>
        <strain evidence="3">JCM 9374</strain>
    </source>
</reference>
<evidence type="ECO:0000313" key="3">
    <source>
        <dbReference type="Proteomes" id="UP000077701"/>
    </source>
</evidence>